<gene>
    <name evidence="1" type="ORF">QJ522_13840</name>
</gene>
<dbReference type="AlphaFoldDB" id="A0AAW6U3H6"/>
<dbReference type="Proteomes" id="UP001431776">
    <property type="component" value="Unassembled WGS sequence"/>
</dbReference>
<dbReference type="EMBL" id="JASCXX010000016">
    <property type="protein sequence ID" value="MDI6450136.1"/>
    <property type="molecule type" value="Genomic_DNA"/>
</dbReference>
<protein>
    <submittedName>
        <fullName evidence="1">Uncharacterized protein</fullName>
    </submittedName>
</protein>
<keyword evidence="2" id="KW-1185">Reference proteome</keyword>
<comment type="caution">
    <text evidence="1">The sequence shown here is derived from an EMBL/GenBank/DDBJ whole genome shotgun (WGS) entry which is preliminary data.</text>
</comment>
<dbReference type="RefSeq" id="WP_349245545.1">
    <property type="nucleotide sequence ID" value="NZ_JASCXX010000016.1"/>
</dbReference>
<evidence type="ECO:0000313" key="1">
    <source>
        <dbReference type="EMBL" id="MDI6450136.1"/>
    </source>
</evidence>
<proteinExistence type="predicted"/>
<organism evidence="1 2">
    <name type="scientific">Anaerobaca lacustris</name>
    <dbReference type="NCBI Taxonomy" id="3044600"/>
    <lineage>
        <taxon>Bacteria</taxon>
        <taxon>Pseudomonadati</taxon>
        <taxon>Planctomycetota</taxon>
        <taxon>Phycisphaerae</taxon>
        <taxon>Sedimentisphaerales</taxon>
        <taxon>Anaerobacaceae</taxon>
        <taxon>Anaerobaca</taxon>
    </lineage>
</organism>
<name>A0AAW6U3H6_9BACT</name>
<accession>A0AAW6U3H6</accession>
<reference evidence="1" key="1">
    <citation type="submission" date="2023-05" db="EMBL/GenBank/DDBJ databases">
        <title>Anaerotaeda fermentans gen. nov., sp. nov., a novel anaerobic planctomycete of the new family within the order Sedimentisphaerales isolated from Taman Peninsula, Russia.</title>
        <authorList>
            <person name="Khomyakova M.A."/>
            <person name="Merkel A.Y."/>
            <person name="Slobodkin A.I."/>
        </authorList>
    </citation>
    <scope>NUCLEOTIDE SEQUENCE</scope>
    <source>
        <strain evidence="1">M17dextr</strain>
    </source>
</reference>
<sequence length="148" mass="17158">MMTRHEFADWFTEQVQPRWPSWQVNGVVLNDWYAALGRYDAGTLTQAVRQHKIDDDPIRPSIRLVRGQVRRIAADAMTRPPKTEPPADMVTAAEFWRQVRTSFPWEQRIALMASQSKFDPRAPDKDPEAYDWVRQQHATQAADRPVAS</sequence>
<evidence type="ECO:0000313" key="2">
    <source>
        <dbReference type="Proteomes" id="UP001431776"/>
    </source>
</evidence>